<organism evidence="2 3">
    <name type="scientific">Paenibacillus silagei</name>
    <dbReference type="NCBI Taxonomy" id="1670801"/>
    <lineage>
        <taxon>Bacteria</taxon>
        <taxon>Bacillati</taxon>
        <taxon>Bacillota</taxon>
        <taxon>Bacilli</taxon>
        <taxon>Bacillales</taxon>
        <taxon>Paenibacillaceae</taxon>
        <taxon>Paenibacillus</taxon>
    </lineage>
</organism>
<keyword evidence="2" id="KW-0012">Acyltransferase</keyword>
<reference evidence="2 3" key="1">
    <citation type="submission" date="2021-03" db="EMBL/GenBank/DDBJ databases">
        <title>Genomic Encyclopedia of Type Strains, Phase IV (KMG-IV): sequencing the most valuable type-strain genomes for metagenomic binning, comparative biology and taxonomic classification.</title>
        <authorList>
            <person name="Goeker M."/>
        </authorList>
    </citation>
    <scope>NUCLEOTIDE SEQUENCE [LARGE SCALE GENOMIC DNA]</scope>
    <source>
        <strain evidence="2 3">DSM 101953</strain>
    </source>
</reference>
<dbReference type="PROSITE" id="PS51186">
    <property type="entry name" value="GNAT"/>
    <property type="match status" value="1"/>
</dbReference>
<dbReference type="InterPro" id="IPR016181">
    <property type="entry name" value="Acyl_CoA_acyltransferase"/>
</dbReference>
<dbReference type="Gene3D" id="3.40.630.30">
    <property type="match status" value="1"/>
</dbReference>
<gene>
    <name evidence="2" type="ORF">J2Z70_000432</name>
</gene>
<sequence>MRIMNPVLSRMRLETERLIIRPYMESDLMASFGLMQNPEVLAFMHMEVMSMHEYEGMFRWLMFSYHTPFELPFKYSFAVCDKATGRLIGWCGTGVLEFMAPDAELYYLIGREHWGRGYATEAAAAMADYTFGVIGLEQLYAKADPRNTASLGVLRKLGFRVEQELAGLTGDYEDCNGELLHVLRKEWFVERLKGDLEELEQI</sequence>
<keyword evidence="2" id="KW-0808">Transferase</keyword>
<evidence type="ECO:0000313" key="3">
    <source>
        <dbReference type="Proteomes" id="UP000773462"/>
    </source>
</evidence>
<dbReference type="EMBL" id="JAGGLV010000001">
    <property type="protein sequence ID" value="MBP2110293.1"/>
    <property type="molecule type" value="Genomic_DNA"/>
</dbReference>
<dbReference type="InterPro" id="IPR051531">
    <property type="entry name" value="N-acetyltransferase"/>
</dbReference>
<dbReference type="GO" id="GO:0008999">
    <property type="term" value="F:protein-N-terminal-alanine acetyltransferase activity"/>
    <property type="evidence" value="ECO:0007669"/>
    <property type="project" value="UniProtKB-EC"/>
</dbReference>
<dbReference type="SUPFAM" id="SSF55729">
    <property type="entry name" value="Acyl-CoA N-acyltransferases (Nat)"/>
    <property type="match status" value="1"/>
</dbReference>
<dbReference type="Proteomes" id="UP000773462">
    <property type="component" value="Unassembled WGS sequence"/>
</dbReference>
<feature type="domain" description="N-acetyltransferase" evidence="1">
    <location>
        <begin position="18"/>
        <end position="186"/>
    </location>
</feature>
<evidence type="ECO:0000259" key="1">
    <source>
        <dbReference type="PROSITE" id="PS51186"/>
    </source>
</evidence>
<keyword evidence="3" id="KW-1185">Reference proteome</keyword>
<dbReference type="EC" id="2.3.1.267" evidence="2"/>
<protein>
    <submittedName>
        <fullName evidence="2">Ribosomal-protein-alanine N-acetyltransferase</fullName>
        <ecNumber evidence="2">2.3.1.267</ecNumber>
    </submittedName>
</protein>
<evidence type="ECO:0000313" key="2">
    <source>
        <dbReference type="EMBL" id="MBP2110293.1"/>
    </source>
</evidence>
<name>A0ABS4NJU1_9BACL</name>
<accession>A0ABS4NJU1</accession>
<comment type="caution">
    <text evidence="2">The sequence shown here is derived from an EMBL/GenBank/DDBJ whole genome shotgun (WGS) entry which is preliminary data.</text>
</comment>
<dbReference type="InterPro" id="IPR000182">
    <property type="entry name" value="GNAT_dom"/>
</dbReference>
<dbReference type="Pfam" id="PF13302">
    <property type="entry name" value="Acetyltransf_3"/>
    <property type="match status" value="1"/>
</dbReference>
<dbReference type="PANTHER" id="PTHR43792">
    <property type="entry name" value="GNAT FAMILY, PUTATIVE (AFU_ORTHOLOGUE AFUA_3G00765)-RELATED-RELATED"/>
    <property type="match status" value="1"/>
</dbReference>
<proteinExistence type="predicted"/>